<dbReference type="GO" id="GO:0016787">
    <property type="term" value="F:hydrolase activity"/>
    <property type="evidence" value="ECO:0007669"/>
    <property type="project" value="UniProtKB-KW"/>
</dbReference>
<organism evidence="3 4">
    <name type="scientific">Sphingobacterium thalpophilum</name>
    <dbReference type="NCBI Taxonomy" id="259"/>
    <lineage>
        <taxon>Bacteria</taxon>
        <taxon>Pseudomonadati</taxon>
        <taxon>Bacteroidota</taxon>
        <taxon>Sphingobacteriia</taxon>
        <taxon>Sphingobacteriales</taxon>
        <taxon>Sphingobacteriaceae</taxon>
        <taxon>Sphingobacterium</taxon>
    </lineage>
</organism>
<gene>
    <name evidence="3" type="primary">estB_2</name>
    <name evidence="3" type="ORF">NCTC11429_02873</name>
</gene>
<dbReference type="PANTHER" id="PTHR46825">
    <property type="entry name" value="D-ALANYL-D-ALANINE-CARBOXYPEPTIDASE/ENDOPEPTIDASE AMPH"/>
    <property type="match status" value="1"/>
</dbReference>
<accession>A0A4U9VCA6</accession>
<dbReference type="Pfam" id="PF00144">
    <property type="entry name" value="Beta-lactamase"/>
    <property type="match status" value="1"/>
</dbReference>
<feature type="signal peptide" evidence="1">
    <location>
        <begin position="1"/>
        <end position="19"/>
    </location>
</feature>
<dbReference type="Proteomes" id="UP000308196">
    <property type="component" value="Chromosome"/>
</dbReference>
<dbReference type="AlphaFoldDB" id="A0A4U9VCA6"/>
<dbReference type="STRING" id="1123265.GCA_000686625_01954"/>
<sequence length="377" mass="41310">MKSSILCCAAILLWINSMAQPKPAHNEALDAYIAKEMKETGTLGMAVAVIKNGRILHSNTYGLANIEYGIPVSPRTNFAIASATKLFTSSLLMKWVQSGKISLEDPIGKFIPEAPKWQDIKIQHLLAHEGGIVWPGALGGYLGIGASSEFKVEPIETVIKQLKDSSLVFPPGSKQAYQNGDYFVLQYIIEKIAGEPIETVLKKELLLPMQMLDGGFDVEYRGFPFQTMYPIPNKSQNFTKGKNGPLVFKGYYSPASFGAGGMFLSLSDLCKWAICLDRQTILKKEIQDVAVAATGLKGGFSKMGWAIQNNNGLAIAGHSGGPGLADILRVPQDNFTVIVLSNNADLYAYLAGEILKMYYPNYKPEKMPKSFTRKLVR</sequence>
<dbReference type="SUPFAM" id="SSF56601">
    <property type="entry name" value="beta-lactamase/transpeptidase-like"/>
    <property type="match status" value="1"/>
</dbReference>
<dbReference type="RefSeq" id="WP_081818015.1">
    <property type="nucleotide sequence ID" value="NZ_LR590484.1"/>
</dbReference>
<dbReference type="InterPro" id="IPR012338">
    <property type="entry name" value="Beta-lactam/transpept-like"/>
</dbReference>
<name>A0A4U9VCA6_9SPHI</name>
<dbReference type="InterPro" id="IPR001466">
    <property type="entry name" value="Beta-lactam-related"/>
</dbReference>
<proteinExistence type="predicted"/>
<dbReference type="GeneID" id="78463570"/>
<keyword evidence="1" id="KW-0732">Signal</keyword>
<dbReference type="EMBL" id="LR590484">
    <property type="protein sequence ID" value="VTR43497.1"/>
    <property type="molecule type" value="Genomic_DNA"/>
</dbReference>
<dbReference type="InterPro" id="IPR050491">
    <property type="entry name" value="AmpC-like"/>
</dbReference>
<evidence type="ECO:0000256" key="1">
    <source>
        <dbReference type="SAM" id="SignalP"/>
    </source>
</evidence>
<dbReference type="PANTHER" id="PTHR46825:SF9">
    <property type="entry name" value="BETA-LACTAMASE-RELATED DOMAIN-CONTAINING PROTEIN"/>
    <property type="match status" value="1"/>
</dbReference>
<evidence type="ECO:0000259" key="2">
    <source>
        <dbReference type="Pfam" id="PF00144"/>
    </source>
</evidence>
<protein>
    <submittedName>
        <fullName evidence="3">Esterase estB</fullName>
        <ecNumber evidence="3">3.1.1.-</ecNumber>
    </submittedName>
</protein>
<keyword evidence="3" id="KW-0378">Hydrolase</keyword>
<evidence type="ECO:0000313" key="4">
    <source>
        <dbReference type="Proteomes" id="UP000308196"/>
    </source>
</evidence>
<feature type="domain" description="Beta-lactamase-related" evidence="2">
    <location>
        <begin position="29"/>
        <end position="344"/>
    </location>
</feature>
<evidence type="ECO:0000313" key="3">
    <source>
        <dbReference type="EMBL" id="VTR43497.1"/>
    </source>
</evidence>
<feature type="chain" id="PRO_5020197721" evidence="1">
    <location>
        <begin position="20"/>
        <end position="377"/>
    </location>
</feature>
<dbReference type="Gene3D" id="3.40.710.10">
    <property type="entry name" value="DD-peptidase/beta-lactamase superfamily"/>
    <property type="match status" value="1"/>
</dbReference>
<reference evidence="3 4" key="1">
    <citation type="submission" date="2019-05" db="EMBL/GenBank/DDBJ databases">
        <authorList>
            <consortium name="Pathogen Informatics"/>
        </authorList>
    </citation>
    <scope>NUCLEOTIDE SEQUENCE [LARGE SCALE GENOMIC DNA]</scope>
    <source>
        <strain evidence="3 4">NCTC11429</strain>
    </source>
</reference>
<dbReference type="EC" id="3.1.1.-" evidence="3"/>
<dbReference type="KEGG" id="stha:NCTC11429_02873"/>